<feature type="domain" description="HTH lysR-type" evidence="5">
    <location>
        <begin position="1"/>
        <end position="58"/>
    </location>
</feature>
<gene>
    <name evidence="6" type="ORF">H9757_09900</name>
</gene>
<sequence>MELRVLEYFLAVAGKESISKAAESLHLSQPTLSRQIRDLEEELGKQLLIRGNRRVTLTDEGRLLQKRAEEIVSLVNKTEKELSLSNEIIAGDVYIGAGETESMRYLARAALSLFSSSDKFNLRYAK</sequence>
<protein>
    <submittedName>
        <fullName evidence="6">LysR family transcriptional regulator</fullName>
    </submittedName>
</protein>
<dbReference type="FunFam" id="1.10.10.10:FF:000001">
    <property type="entry name" value="LysR family transcriptional regulator"/>
    <property type="match status" value="1"/>
</dbReference>
<dbReference type="PANTHER" id="PTHR30419:SF8">
    <property type="entry name" value="NITROGEN ASSIMILATION TRANSCRIPTIONAL ACTIVATOR-RELATED"/>
    <property type="match status" value="1"/>
</dbReference>
<evidence type="ECO:0000313" key="7">
    <source>
        <dbReference type="Proteomes" id="UP000823894"/>
    </source>
</evidence>
<keyword evidence="4" id="KW-0804">Transcription</keyword>
<dbReference type="InterPro" id="IPR000847">
    <property type="entry name" value="LysR_HTH_N"/>
</dbReference>
<dbReference type="Gene3D" id="1.10.10.10">
    <property type="entry name" value="Winged helix-like DNA-binding domain superfamily/Winged helix DNA-binding domain"/>
    <property type="match status" value="1"/>
</dbReference>
<name>A0A9D2SY31_9FIRM</name>
<organism evidence="6 7">
    <name type="scientific">Candidatus Mediterraneibacter faecigallinarum</name>
    <dbReference type="NCBI Taxonomy" id="2838669"/>
    <lineage>
        <taxon>Bacteria</taxon>
        <taxon>Bacillati</taxon>
        <taxon>Bacillota</taxon>
        <taxon>Clostridia</taxon>
        <taxon>Lachnospirales</taxon>
        <taxon>Lachnospiraceae</taxon>
        <taxon>Mediterraneibacter</taxon>
    </lineage>
</organism>
<keyword evidence="2" id="KW-0805">Transcription regulation</keyword>
<dbReference type="InterPro" id="IPR036390">
    <property type="entry name" value="WH_DNA-bd_sf"/>
</dbReference>
<accession>A0A9D2SY31</accession>
<dbReference type="GO" id="GO:0003677">
    <property type="term" value="F:DNA binding"/>
    <property type="evidence" value="ECO:0007669"/>
    <property type="project" value="UniProtKB-KW"/>
</dbReference>
<evidence type="ECO:0000313" key="6">
    <source>
        <dbReference type="EMBL" id="HJC39357.1"/>
    </source>
</evidence>
<evidence type="ECO:0000256" key="4">
    <source>
        <dbReference type="ARBA" id="ARBA00023163"/>
    </source>
</evidence>
<evidence type="ECO:0000256" key="3">
    <source>
        <dbReference type="ARBA" id="ARBA00023125"/>
    </source>
</evidence>
<dbReference type="PRINTS" id="PR00039">
    <property type="entry name" value="HTHLYSR"/>
</dbReference>
<keyword evidence="3" id="KW-0238">DNA-binding</keyword>
<comment type="similarity">
    <text evidence="1">Belongs to the LysR transcriptional regulatory family.</text>
</comment>
<dbReference type="PANTHER" id="PTHR30419">
    <property type="entry name" value="HTH-TYPE TRANSCRIPTIONAL REGULATOR YBHD"/>
    <property type="match status" value="1"/>
</dbReference>
<evidence type="ECO:0000256" key="1">
    <source>
        <dbReference type="ARBA" id="ARBA00009437"/>
    </source>
</evidence>
<dbReference type="Pfam" id="PF00126">
    <property type="entry name" value="HTH_1"/>
    <property type="match status" value="1"/>
</dbReference>
<dbReference type="AlphaFoldDB" id="A0A9D2SY31"/>
<evidence type="ECO:0000256" key="2">
    <source>
        <dbReference type="ARBA" id="ARBA00023015"/>
    </source>
</evidence>
<reference evidence="6" key="2">
    <citation type="submission" date="2021-04" db="EMBL/GenBank/DDBJ databases">
        <authorList>
            <person name="Gilroy R."/>
        </authorList>
    </citation>
    <scope>NUCLEOTIDE SEQUENCE</scope>
    <source>
        <strain evidence="6">ChiGjej1B1-1692</strain>
    </source>
</reference>
<comment type="caution">
    <text evidence="6">The sequence shown here is derived from an EMBL/GenBank/DDBJ whole genome shotgun (WGS) entry which is preliminary data.</text>
</comment>
<evidence type="ECO:0000259" key="5">
    <source>
        <dbReference type="PROSITE" id="PS50931"/>
    </source>
</evidence>
<dbReference type="InterPro" id="IPR050950">
    <property type="entry name" value="HTH-type_LysR_regulators"/>
</dbReference>
<dbReference type="GO" id="GO:0003700">
    <property type="term" value="F:DNA-binding transcription factor activity"/>
    <property type="evidence" value="ECO:0007669"/>
    <property type="project" value="InterPro"/>
</dbReference>
<dbReference type="InterPro" id="IPR036388">
    <property type="entry name" value="WH-like_DNA-bd_sf"/>
</dbReference>
<dbReference type="EMBL" id="DWWK01000156">
    <property type="protein sequence ID" value="HJC39357.1"/>
    <property type="molecule type" value="Genomic_DNA"/>
</dbReference>
<dbReference type="GO" id="GO:0005829">
    <property type="term" value="C:cytosol"/>
    <property type="evidence" value="ECO:0007669"/>
    <property type="project" value="TreeGrafter"/>
</dbReference>
<proteinExistence type="inferred from homology"/>
<dbReference type="Proteomes" id="UP000823894">
    <property type="component" value="Unassembled WGS sequence"/>
</dbReference>
<reference evidence="6" key="1">
    <citation type="journal article" date="2021" name="PeerJ">
        <title>Extensive microbial diversity within the chicken gut microbiome revealed by metagenomics and culture.</title>
        <authorList>
            <person name="Gilroy R."/>
            <person name="Ravi A."/>
            <person name="Getino M."/>
            <person name="Pursley I."/>
            <person name="Horton D.L."/>
            <person name="Alikhan N.F."/>
            <person name="Baker D."/>
            <person name="Gharbi K."/>
            <person name="Hall N."/>
            <person name="Watson M."/>
            <person name="Adriaenssens E.M."/>
            <person name="Foster-Nyarko E."/>
            <person name="Jarju S."/>
            <person name="Secka A."/>
            <person name="Antonio M."/>
            <person name="Oren A."/>
            <person name="Chaudhuri R.R."/>
            <person name="La Ragione R."/>
            <person name="Hildebrand F."/>
            <person name="Pallen M.J."/>
        </authorList>
    </citation>
    <scope>NUCLEOTIDE SEQUENCE</scope>
    <source>
        <strain evidence="6">ChiGjej1B1-1692</strain>
    </source>
</reference>
<dbReference type="PROSITE" id="PS50931">
    <property type="entry name" value="HTH_LYSR"/>
    <property type="match status" value="1"/>
</dbReference>
<dbReference type="SUPFAM" id="SSF46785">
    <property type="entry name" value="Winged helix' DNA-binding domain"/>
    <property type="match status" value="1"/>
</dbReference>